<keyword evidence="15" id="KW-1185">Reference proteome</keyword>
<evidence type="ECO:0000256" key="7">
    <source>
        <dbReference type="ARBA" id="ARBA00022840"/>
    </source>
</evidence>
<dbReference type="NCBIfam" id="TIGR00174">
    <property type="entry name" value="miaA"/>
    <property type="match status" value="1"/>
</dbReference>
<gene>
    <name evidence="10 14" type="primary">miaA</name>
    <name evidence="14" type="ORF">GCM10011494_18070</name>
</gene>
<evidence type="ECO:0000256" key="11">
    <source>
        <dbReference type="RuleBase" id="RU003783"/>
    </source>
</evidence>
<feature type="region of interest" description="Interaction with substrate tRNA" evidence="10">
    <location>
        <begin position="56"/>
        <end position="59"/>
    </location>
</feature>
<comment type="subunit">
    <text evidence="10">Monomer.</text>
</comment>
<dbReference type="PANTHER" id="PTHR11088">
    <property type="entry name" value="TRNA DIMETHYLALLYLTRANSFERASE"/>
    <property type="match status" value="1"/>
</dbReference>
<dbReference type="AlphaFoldDB" id="A0A916TSB0"/>
<evidence type="ECO:0000256" key="4">
    <source>
        <dbReference type="ARBA" id="ARBA00022679"/>
    </source>
</evidence>
<dbReference type="RefSeq" id="WP_188770685.1">
    <property type="nucleotide sequence ID" value="NZ_BMHK01000010.1"/>
</dbReference>
<evidence type="ECO:0000256" key="10">
    <source>
        <dbReference type="HAMAP-Rule" id="MF_00185"/>
    </source>
</evidence>
<comment type="caution">
    <text evidence="10">Lacks conserved residue(s) required for the propagation of feature annotation.</text>
</comment>
<evidence type="ECO:0000313" key="15">
    <source>
        <dbReference type="Proteomes" id="UP000608154"/>
    </source>
</evidence>
<proteinExistence type="inferred from homology"/>
<name>A0A916TSB0_9SPHN</name>
<evidence type="ECO:0000256" key="1">
    <source>
        <dbReference type="ARBA" id="ARBA00001946"/>
    </source>
</evidence>
<keyword evidence="7 10" id="KW-0067">ATP-binding</keyword>
<dbReference type="PANTHER" id="PTHR11088:SF60">
    <property type="entry name" value="TRNA DIMETHYLALLYLTRANSFERASE"/>
    <property type="match status" value="1"/>
</dbReference>
<keyword evidence="6 10" id="KW-0547">Nucleotide-binding</keyword>
<dbReference type="EC" id="2.5.1.75" evidence="10"/>
<dbReference type="Proteomes" id="UP000608154">
    <property type="component" value="Unassembled WGS sequence"/>
</dbReference>
<dbReference type="Pfam" id="PF01715">
    <property type="entry name" value="IPPT"/>
    <property type="match status" value="1"/>
</dbReference>
<accession>A0A916TSB0</accession>
<keyword evidence="5 10" id="KW-0819">tRNA processing</keyword>
<comment type="catalytic activity">
    <reaction evidence="9 10 11">
        <text>adenosine(37) in tRNA + dimethylallyl diphosphate = N(6)-dimethylallyladenosine(37) in tRNA + diphosphate</text>
        <dbReference type="Rhea" id="RHEA:26482"/>
        <dbReference type="Rhea" id="RHEA-COMP:10162"/>
        <dbReference type="Rhea" id="RHEA-COMP:10375"/>
        <dbReference type="ChEBI" id="CHEBI:33019"/>
        <dbReference type="ChEBI" id="CHEBI:57623"/>
        <dbReference type="ChEBI" id="CHEBI:74411"/>
        <dbReference type="ChEBI" id="CHEBI:74415"/>
        <dbReference type="EC" id="2.5.1.75"/>
    </reaction>
</comment>
<dbReference type="HAMAP" id="MF_00185">
    <property type="entry name" value="IPP_trans"/>
    <property type="match status" value="1"/>
</dbReference>
<organism evidence="14 15">
    <name type="scientific">Novosphingobium endophyticum</name>
    <dbReference type="NCBI Taxonomy" id="1955250"/>
    <lineage>
        <taxon>Bacteria</taxon>
        <taxon>Pseudomonadati</taxon>
        <taxon>Pseudomonadota</taxon>
        <taxon>Alphaproteobacteria</taxon>
        <taxon>Sphingomonadales</taxon>
        <taxon>Sphingomonadaceae</taxon>
        <taxon>Novosphingobium</taxon>
    </lineage>
</organism>
<feature type="site" description="Interaction with substrate tRNA" evidence="10">
    <location>
        <position position="144"/>
    </location>
</feature>
<dbReference type="GO" id="GO:0052381">
    <property type="term" value="F:tRNA dimethylallyltransferase activity"/>
    <property type="evidence" value="ECO:0007669"/>
    <property type="project" value="UniProtKB-UniRule"/>
</dbReference>
<evidence type="ECO:0000256" key="9">
    <source>
        <dbReference type="ARBA" id="ARBA00049563"/>
    </source>
</evidence>
<dbReference type="GO" id="GO:0005524">
    <property type="term" value="F:ATP binding"/>
    <property type="evidence" value="ECO:0007669"/>
    <property type="project" value="UniProtKB-UniRule"/>
</dbReference>
<comment type="cofactor">
    <cofactor evidence="1 10">
        <name>Mg(2+)</name>
        <dbReference type="ChEBI" id="CHEBI:18420"/>
    </cofactor>
</comment>
<dbReference type="InterPro" id="IPR018022">
    <property type="entry name" value="IPT"/>
</dbReference>
<evidence type="ECO:0000256" key="3">
    <source>
        <dbReference type="ARBA" id="ARBA00005842"/>
    </source>
</evidence>
<sequence length="328" mass="35880">MSTANSLDAPYDLEAGNRPPLALIAGPTASGKSDCAVMLAQHLEKRGKRGVIVNADSSQVYADLSVLSARPSPEEMGGIEHRLFGRWDGAQGCSAADWANAARETIGRLHREGAVPILVGGTGLYIRTLLEGIAPVPPIDPAIRDAVRALPVTEAYAALKTEDPERAARLAPADGTRIARALEVVRSSGRTLTQWQAETTGGIGDQVSLFPAILLPDRQALYRRCDLRFERMIELGALDEVRVLLARELDPSLPVMRAIGVPELSGVLQEAWDLDEAIARGAQATRNYAKRQFTWLRHQPPRHWARIEFDSFNERLISDLLLRKFGLT</sequence>
<keyword evidence="4 10" id="KW-0808">Transferase</keyword>
<keyword evidence="8 10" id="KW-0460">Magnesium</keyword>
<feature type="site" description="Interaction with substrate tRNA" evidence="10">
    <location>
        <position position="122"/>
    </location>
</feature>
<dbReference type="GO" id="GO:0006400">
    <property type="term" value="P:tRNA modification"/>
    <property type="evidence" value="ECO:0007669"/>
    <property type="project" value="TreeGrafter"/>
</dbReference>
<dbReference type="Gene3D" id="3.40.50.300">
    <property type="entry name" value="P-loop containing nucleotide triphosphate hydrolases"/>
    <property type="match status" value="1"/>
</dbReference>
<reference evidence="14" key="1">
    <citation type="journal article" date="2014" name="Int. J. Syst. Evol. Microbiol.">
        <title>Complete genome sequence of Corynebacterium casei LMG S-19264T (=DSM 44701T), isolated from a smear-ripened cheese.</title>
        <authorList>
            <consortium name="US DOE Joint Genome Institute (JGI-PGF)"/>
            <person name="Walter F."/>
            <person name="Albersmeier A."/>
            <person name="Kalinowski J."/>
            <person name="Ruckert C."/>
        </authorList>
    </citation>
    <scope>NUCLEOTIDE SEQUENCE</scope>
    <source>
        <strain evidence="14">CGMCC 1.15095</strain>
    </source>
</reference>
<dbReference type="EMBL" id="BMHK01000010">
    <property type="protein sequence ID" value="GGB99976.1"/>
    <property type="molecule type" value="Genomic_DNA"/>
</dbReference>
<comment type="caution">
    <text evidence="14">The sequence shown here is derived from an EMBL/GenBank/DDBJ whole genome shotgun (WGS) entry which is preliminary data.</text>
</comment>
<evidence type="ECO:0000256" key="5">
    <source>
        <dbReference type="ARBA" id="ARBA00022694"/>
    </source>
</evidence>
<reference evidence="14" key="2">
    <citation type="submission" date="2020-09" db="EMBL/GenBank/DDBJ databases">
        <authorList>
            <person name="Sun Q."/>
            <person name="Zhou Y."/>
        </authorList>
    </citation>
    <scope>NUCLEOTIDE SEQUENCE</scope>
    <source>
        <strain evidence="14">CGMCC 1.15095</strain>
    </source>
</reference>
<feature type="binding site" evidence="10">
    <location>
        <begin position="28"/>
        <end position="33"/>
    </location>
    <ligand>
        <name>substrate</name>
    </ligand>
</feature>
<evidence type="ECO:0000256" key="6">
    <source>
        <dbReference type="ARBA" id="ARBA00022741"/>
    </source>
</evidence>
<dbReference type="SUPFAM" id="SSF52540">
    <property type="entry name" value="P-loop containing nucleoside triphosphate hydrolases"/>
    <property type="match status" value="1"/>
</dbReference>
<comment type="similarity">
    <text evidence="3 10 13">Belongs to the IPP transferase family.</text>
</comment>
<feature type="binding site" evidence="10">
    <location>
        <begin position="26"/>
        <end position="33"/>
    </location>
    <ligand>
        <name>ATP</name>
        <dbReference type="ChEBI" id="CHEBI:30616"/>
    </ligand>
</feature>
<evidence type="ECO:0000256" key="12">
    <source>
        <dbReference type="RuleBase" id="RU003784"/>
    </source>
</evidence>
<evidence type="ECO:0000256" key="13">
    <source>
        <dbReference type="RuleBase" id="RU003785"/>
    </source>
</evidence>
<dbReference type="Gene3D" id="1.10.20.140">
    <property type="match status" value="1"/>
</dbReference>
<evidence type="ECO:0000256" key="8">
    <source>
        <dbReference type="ARBA" id="ARBA00022842"/>
    </source>
</evidence>
<dbReference type="InterPro" id="IPR027417">
    <property type="entry name" value="P-loop_NTPase"/>
</dbReference>
<protein>
    <recommendedName>
        <fullName evidence="10">tRNA dimethylallyltransferase</fullName>
        <ecNumber evidence="10">2.5.1.75</ecNumber>
    </recommendedName>
    <alternativeName>
        <fullName evidence="10">Dimethylallyl diphosphate:tRNA dimethylallyltransferase</fullName>
        <shortName evidence="10">DMAPP:tRNA dimethylallyltransferase</shortName>
        <shortName evidence="10">DMATase</shortName>
    </alternativeName>
    <alternativeName>
        <fullName evidence="10">Isopentenyl-diphosphate:tRNA isopentenyltransferase</fullName>
        <shortName evidence="10">IPP transferase</shortName>
        <shortName evidence="10">IPPT</shortName>
        <shortName evidence="10">IPTase</shortName>
    </alternativeName>
</protein>
<dbReference type="InterPro" id="IPR039657">
    <property type="entry name" value="Dimethylallyltransferase"/>
</dbReference>
<evidence type="ECO:0000313" key="14">
    <source>
        <dbReference type="EMBL" id="GGB99976.1"/>
    </source>
</evidence>
<evidence type="ECO:0000256" key="2">
    <source>
        <dbReference type="ARBA" id="ARBA00003213"/>
    </source>
</evidence>
<comment type="function">
    <text evidence="2 10 12">Catalyzes the transfer of a dimethylallyl group onto the adenine at position 37 in tRNAs that read codons beginning with uridine, leading to the formation of N6-(dimethylallyl)adenosine (i(6)A).</text>
</comment>